<name>A0A0F9CE35_9ZZZZ</name>
<feature type="domain" description="Helix-turn-helix" evidence="1">
    <location>
        <begin position="112"/>
        <end position="169"/>
    </location>
</feature>
<gene>
    <name evidence="2" type="ORF">LCGC14_2333290</name>
</gene>
<organism evidence="2">
    <name type="scientific">marine sediment metagenome</name>
    <dbReference type="NCBI Taxonomy" id="412755"/>
    <lineage>
        <taxon>unclassified sequences</taxon>
        <taxon>metagenomes</taxon>
        <taxon>ecological metagenomes</taxon>
    </lineage>
</organism>
<dbReference type="Pfam" id="PF12728">
    <property type="entry name" value="HTH_17"/>
    <property type="match status" value="1"/>
</dbReference>
<reference evidence="2" key="1">
    <citation type="journal article" date="2015" name="Nature">
        <title>Complex archaea that bridge the gap between prokaryotes and eukaryotes.</title>
        <authorList>
            <person name="Spang A."/>
            <person name="Saw J.H."/>
            <person name="Jorgensen S.L."/>
            <person name="Zaremba-Niedzwiedzka K."/>
            <person name="Martijn J."/>
            <person name="Lind A.E."/>
            <person name="van Eijk R."/>
            <person name="Schleper C."/>
            <person name="Guy L."/>
            <person name="Ettema T.J."/>
        </authorList>
    </citation>
    <scope>NUCLEOTIDE SEQUENCE</scope>
</reference>
<sequence length="196" mass="22833">MRQNHKWTDEERAIIRRDFKHTRESRQQLAYQLSQLTGEKITEFGVAGQIAIMGIAKSDDRHPWNPEEDAKLIKLIPTLCPRAVARKMHRSINSVVVRSKRLNISRRVRNGWFTKKEVMEILGHDHKWVQRRIDSGALKASFHYDHRPSQIGGSAWHIDEKDLKHFIKSYPEEIVGCNIDIIMIVEIISGVNNNHD</sequence>
<comment type="caution">
    <text evidence="2">The sequence shown here is derived from an EMBL/GenBank/DDBJ whole genome shotgun (WGS) entry which is preliminary data.</text>
</comment>
<dbReference type="AlphaFoldDB" id="A0A0F9CE35"/>
<accession>A0A0F9CE35</accession>
<protein>
    <recommendedName>
        <fullName evidence="1">Helix-turn-helix domain-containing protein</fullName>
    </recommendedName>
</protein>
<evidence type="ECO:0000313" key="2">
    <source>
        <dbReference type="EMBL" id="KKL47663.1"/>
    </source>
</evidence>
<dbReference type="InterPro" id="IPR041657">
    <property type="entry name" value="HTH_17"/>
</dbReference>
<evidence type="ECO:0000259" key="1">
    <source>
        <dbReference type="Pfam" id="PF12728"/>
    </source>
</evidence>
<dbReference type="EMBL" id="LAZR01033586">
    <property type="protein sequence ID" value="KKL47663.1"/>
    <property type="molecule type" value="Genomic_DNA"/>
</dbReference>
<proteinExistence type="predicted"/>